<keyword evidence="2" id="KW-1185">Reference proteome</keyword>
<evidence type="ECO:0000313" key="1">
    <source>
        <dbReference type="EnsemblPlants" id="OMERI02G04030.1"/>
    </source>
</evidence>
<dbReference type="EnsemblPlants" id="OMERI02G04030.1">
    <property type="protein sequence ID" value="OMERI02G04030.1"/>
    <property type="gene ID" value="OMERI02G04030"/>
</dbReference>
<dbReference type="Proteomes" id="UP000008021">
    <property type="component" value="Chromosome 2"/>
</dbReference>
<reference evidence="1" key="2">
    <citation type="submission" date="2018-05" db="EMBL/GenBank/DDBJ databases">
        <title>OmerRS3 (Oryza meridionalis Reference Sequence Version 3).</title>
        <authorList>
            <person name="Zhang J."/>
            <person name="Kudrna D."/>
            <person name="Lee S."/>
            <person name="Talag J."/>
            <person name="Welchert J."/>
            <person name="Wing R.A."/>
        </authorList>
    </citation>
    <scope>NUCLEOTIDE SEQUENCE [LARGE SCALE GENOMIC DNA]</scope>
    <source>
        <strain evidence="1">cv. OR44</strain>
    </source>
</reference>
<proteinExistence type="predicted"/>
<dbReference type="Gramene" id="OMERI02G04030.1">
    <property type="protein sequence ID" value="OMERI02G04030.1"/>
    <property type="gene ID" value="OMERI02G04030"/>
</dbReference>
<name>A0A0E0CFD9_9ORYZ</name>
<accession>A0A0E0CFD9</accession>
<dbReference type="AlphaFoldDB" id="A0A0E0CFD9"/>
<dbReference type="HOGENOM" id="CLU_2516466_0_0_1"/>
<reference evidence="1" key="1">
    <citation type="submission" date="2015-04" db="UniProtKB">
        <authorList>
            <consortium name="EnsemblPlants"/>
        </authorList>
    </citation>
    <scope>IDENTIFICATION</scope>
</reference>
<organism evidence="1">
    <name type="scientific">Oryza meridionalis</name>
    <dbReference type="NCBI Taxonomy" id="40149"/>
    <lineage>
        <taxon>Eukaryota</taxon>
        <taxon>Viridiplantae</taxon>
        <taxon>Streptophyta</taxon>
        <taxon>Embryophyta</taxon>
        <taxon>Tracheophyta</taxon>
        <taxon>Spermatophyta</taxon>
        <taxon>Magnoliopsida</taxon>
        <taxon>Liliopsida</taxon>
        <taxon>Poales</taxon>
        <taxon>Poaceae</taxon>
        <taxon>BOP clade</taxon>
        <taxon>Oryzoideae</taxon>
        <taxon>Oryzeae</taxon>
        <taxon>Oryzinae</taxon>
        <taxon>Oryza</taxon>
    </lineage>
</organism>
<evidence type="ECO:0000313" key="2">
    <source>
        <dbReference type="Proteomes" id="UP000008021"/>
    </source>
</evidence>
<sequence>MGGVEGEGERRGRLLGLEGWSWKAEASVPVGSSGIASLWRWWLIQQRGATRDKEDGGVGASRYRWLQKGGEGGEEAGGEGGGVKR</sequence>
<protein>
    <submittedName>
        <fullName evidence="1">Uncharacterized protein</fullName>
    </submittedName>
</protein>